<dbReference type="RefSeq" id="WP_010441546.1">
    <property type="nucleotide sequence ID" value="NZ_AEYW01000012.1"/>
</dbReference>
<proteinExistence type="inferred from homology"/>
<dbReference type="PROSITE" id="PS50931">
    <property type="entry name" value="HTH_LYSR"/>
    <property type="match status" value="1"/>
</dbReference>
<dbReference type="GO" id="GO:0003700">
    <property type="term" value="F:DNA-binding transcription factor activity"/>
    <property type="evidence" value="ECO:0007669"/>
    <property type="project" value="InterPro"/>
</dbReference>
<gene>
    <name evidence="6" type="ORF">CLV75_2685</name>
</gene>
<dbReference type="SUPFAM" id="SSF53850">
    <property type="entry name" value="Periplasmic binding protein-like II"/>
    <property type="match status" value="1"/>
</dbReference>
<keyword evidence="3" id="KW-0238">DNA-binding</keyword>
<evidence type="ECO:0000313" key="7">
    <source>
        <dbReference type="Proteomes" id="UP000271700"/>
    </source>
</evidence>
<evidence type="ECO:0000256" key="4">
    <source>
        <dbReference type="ARBA" id="ARBA00023163"/>
    </source>
</evidence>
<dbReference type="Gene3D" id="3.40.190.290">
    <property type="match status" value="1"/>
</dbReference>
<evidence type="ECO:0000256" key="2">
    <source>
        <dbReference type="ARBA" id="ARBA00023015"/>
    </source>
</evidence>
<comment type="similarity">
    <text evidence="1">Belongs to the LysR transcriptional regulatory family.</text>
</comment>
<name>A0A497ZFR9_9RHOB</name>
<organism evidence="6 7">
    <name type="scientific">Ruegeria conchae</name>
    <dbReference type="NCBI Taxonomy" id="981384"/>
    <lineage>
        <taxon>Bacteria</taxon>
        <taxon>Pseudomonadati</taxon>
        <taxon>Pseudomonadota</taxon>
        <taxon>Alphaproteobacteria</taxon>
        <taxon>Rhodobacterales</taxon>
        <taxon>Roseobacteraceae</taxon>
        <taxon>Ruegeria</taxon>
    </lineage>
</organism>
<dbReference type="InterPro" id="IPR036388">
    <property type="entry name" value="WH-like_DNA-bd_sf"/>
</dbReference>
<dbReference type="Proteomes" id="UP000271700">
    <property type="component" value="Unassembled WGS sequence"/>
</dbReference>
<dbReference type="InterPro" id="IPR005119">
    <property type="entry name" value="LysR_subst-bd"/>
</dbReference>
<feature type="domain" description="HTH lysR-type" evidence="5">
    <location>
        <begin position="3"/>
        <end position="60"/>
    </location>
</feature>
<dbReference type="SUPFAM" id="SSF46785">
    <property type="entry name" value="Winged helix' DNA-binding domain"/>
    <property type="match status" value="1"/>
</dbReference>
<dbReference type="OrthoDB" id="8479870at2"/>
<dbReference type="Gene3D" id="1.10.10.10">
    <property type="entry name" value="Winged helix-like DNA-binding domain superfamily/Winged helix DNA-binding domain"/>
    <property type="match status" value="1"/>
</dbReference>
<evidence type="ECO:0000259" key="5">
    <source>
        <dbReference type="PROSITE" id="PS50931"/>
    </source>
</evidence>
<dbReference type="GO" id="GO:0010628">
    <property type="term" value="P:positive regulation of gene expression"/>
    <property type="evidence" value="ECO:0007669"/>
    <property type="project" value="TreeGrafter"/>
</dbReference>
<evidence type="ECO:0000313" key="6">
    <source>
        <dbReference type="EMBL" id="RLK07559.1"/>
    </source>
</evidence>
<dbReference type="InterPro" id="IPR000847">
    <property type="entry name" value="LysR_HTH_N"/>
</dbReference>
<keyword evidence="4" id="KW-0804">Transcription</keyword>
<dbReference type="PRINTS" id="PR00039">
    <property type="entry name" value="HTHLYSR"/>
</dbReference>
<keyword evidence="7" id="KW-1185">Reference proteome</keyword>
<dbReference type="AlphaFoldDB" id="A0A497ZFR9"/>
<comment type="caution">
    <text evidence="6">The sequence shown here is derived from an EMBL/GenBank/DDBJ whole genome shotgun (WGS) entry which is preliminary data.</text>
</comment>
<evidence type="ECO:0000256" key="1">
    <source>
        <dbReference type="ARBA" id="ARBA00009437"/>
    </source>
</evidence>
<dbReference type="GO" id="GO:0043565">
    <property type="term" value="F:sequence-specific DNA binding"/>
    <property type="evidence" value="ECO:0007669"/>
    <property type="project" value="TreeGrafter"/>
</dbReference>
<accession>A0A497ZFR9</accession>
<reference evidence="6 7" key="1">
    <citation type="submission" date="2018-10" db="EMBL/GenBank/DDBJ databases">
        <title>Genomic Encyclopedia of Archaeal and Bacterial Type Strains, Phase II (KMG-II): from individual species to whole genera.</title>
        <authorList>
            <person name="Goeker M."/>
        </authorList>
    </citation>
    <scope>NUCLEOTIDE SEQUENCE [LARGE SCALE GENOMIC DNA]</scope>
    <source>
        <strain evidence="6 7">DSM 29317</strain>
    </source>
</reference>
<dbReference type="PANTHER" id="PTHR30427:SF1">
    <property type="entry name" value="TRANSCRIPTIONAL ACTIVATOR PROTEIN LYSR"/>
    <property type="match status" value="1"/>
</dbReference>
<evidence type="ECO:0000256" key="3">
    <source>
        <dbReference type="ARBA" id="ARBA00023125"/>
    </source>
</evidence>
<dbReference type="Pfam" id="PF00126">
    <property type="entry name" value="HTH_1"/>
    <property type="match status" value="1"/>
</dbReference>
<dbReference type="Pfam" id="PF03466">
    <property type="entry name" value="LysR_substrate"/>
    <property type="match status" value="1"/>
</dbReference>
<dbReference type="STRING" id="981384.GCA_000192475_02282"/>
<protein>
    <submittedName>
        <fullName evidence="6">LysR family transcriptional regulator</fullName>
    </submittedName>
</protein>
<dbReference type="InterPro" id="IPR036390">
    <property type="entry name" value="WH_DNA-bd_sf"/>
</dbReference>
<dbReference type="PANTHER" id="PTHR30427">
    <property type="entry name" value="TRANSCRIPTIONAL ACTIVATOR PROTEIN LYSR"/>
    <property type="match status" value="1"/>
</dbReference>
<dbReference type="EMBL" id="RCCT01000003">
    <property type="protein sequence ID" value="RLK07559.1"/>
    <property type="molecule type" value="Genomic_DNA"/>
</dbReference>
<sequence length="296" mass="32258">MKITFRQVDAFRSVVSTGSVTEAATMLGISQPAVSRLIADLEAEVGFALFQRSGRVLIPTDEARLLVQEVRQAVSGMEHIKQAATAIGSFGHARLSLVTTPAFATQLAPDLISSFALACPEARARLEFEANDDSVEWLVSQSFDFGITSSVPSNPSFNSLMLSDDDVYCVLPKGHRLEDKSVIHARDLADESFISYMGSSRFRFEVDRFFDAKSISRSLKYETRTTDGVCRLVARGLGVSIVGMSKGRSETVPGCAVLPFAAPLNFQTVLFWSNNRPLSAVANIFLEIAKDTLSTD</sequence>
<keyword evidence="2" id="KW-0805">Transcription regulation</keyword>